<dbReference type="GeneID" id="78358955"/>
<keyword evidence="4 7" id="KW-0812">Transmembrane</keyword>
<dbReference type="RefSeq" id="WP_114568486.1">
    <property type="nucleotide sequence ID" value="NZ_CABMMS010000002.1"/>
</dbReference>
<dbReference type="GO" id="GO:0005886">
    <property type="term" value="C:plasma membrane"/>
    <property type="evidence" value="ECO:0007669"/>
    <property type="project" value="UniProtKB-SubCell"/>
</dbReference>
<comment type="subcellular location">
    <subcellularLocation>
        <location evidence="1">Cell membrane</location>
        <topology evidence="1">Multi-pass membrane protein</topology>
    </subcellularLocation>
</comment>
<gene>
    <name evidence="8" type="ORF">C1877_04405</name>
</gene>
<evidence type="ECO:0000256" key="3">
    <source>
        <dbReference type="ARBA" id="ARBA00022475"/>
    </source>
</evidence>
<comment type="similarity">
    <text evidence="2">Belongs to the NrfD family.</text>
</comment>
<evidence type="ECO:0000256" key="7">
    <source>
        <dbReference type="SAM" id="Phobius"/>
    </source>
</evidence>
<dbReference type="AlphaFoldDB" id="A0A369M7H3"/>
<dbReference type="OrthoDB" id="9768846at2"/>
<dbReference type="Pfam" id="PF03916">
    <property type="entry name" value="NrfD"/>
    <property type="match status" value="1"/>
</dbReference>
<dbReference type="InterPro" id="IPR052049">
    <property type="entry name" value="Electron_transfer_protein"/>
</dbReference>
<feature type="transmembrane region" description="Helical" evidence="7">
    <location>
        <begin position="53"/>
        <end position="76"/>
    </location>
</feature>
<accession>A0A369M7H3</accession>
<evidence type="ECO:0000256" key="4">
    <source>
        <dbReference type="ARBA" id="ARBA00022692"/>
    </source>
</evidence>
<name>A0A369M7H3_9ACTN</name>
<protein>
    <submittedName>
        <fullName evidence="8">Oxidoreductase</fullName>
    </submittedName>
</protein>
<feature type="transmembrane region" description="Helical" evidence="7">
    <location>
        <begin position="162"/>
        <end position="185"/>
    </location>
</feature>
<comment type="caution">
    <text evidence="8">The sequence shown here is derived from an EMBL/GenBank/DDBJ whole genome shotgun (WGS) entry which is preliminary data.</text>
</comment>
<dbReference type="EMBL" id="PPTS01000002">
    <property type="protein sequence ID" value="RDB66426.1"/>
    <property type="molecule type" value="Genomic_DNA"/>
</dbReference>
<dbReference type="Gene3D" id="1.20.1630.10">
    <property type="entry name" value="Formate dehydrogenase/DMSO reductase domain"/>
    <property type="match status" value="1"/>
</dbReference>
<dbReference type="InterPro" id="IPR005614">
    <property type="entry name" value="NrfD-like"/>
</dbReference>
<reference evidence="8 9" key="1">
    <citation type="journal article" date="2018" name="Elife">
        <title>Discovery and characterization of a prevalent human gut bacterial enzyme sufficient for the inactivation of a family of plant toxins.</title>
        <authorList>
            <person name="Koppel N."/>
            <person name="Bisanz J.E."/>
            <person name="Pandelia M.E."/>
            <person name="Turnbaugh P.J."/>
            <person name="Balskus E.P."/>
        </authorList>
    </citation>
    <scope>NUCLEOTIDE SEQUENCE [LARGE SCALE GENOMIC DNA]</scope>
    <source>
        <strain evidence="8 9">3C</strain>
    </source>
</reference>
<keyword evidence="9" id="KW-1185">Reference proteome</keyword>
<dbReference type="PANTHER" id="PTHR34856:SF2">
    <property type="entry name" value="PROTEIN NRFD"/>
    <property type="match status" value="1"/>
</dbReference>
<dbReference type="Proteomes" id="UP000254000">
    <property type="component" value="Unassembled WGS sequence"/>
</dbReference>
<feature type="transmembrane region" description="Helical" evidence="7">
    <location>
        <begin position="197"/>
        <end position="220"/>
    </location>
</feature>
<keyword evidence="3" id="KW-1003">Cell membrane</keyword>
<evidence type="ECO:0000256" key="2">
    <source>
        <dbReference type="ARBA" id="ARBA00008929"/>
    </source>
</evidence>
<feature type="transmembrane region" description="Helical" evidence="7">
    <location>
        <begin position="88"/>
        <end position="107"/>
    </location>
</feature>
<organism evidence="8 9">
    <name type="scientific">Gordonibacter pamelaeae</name>
    <dbReference type="NCBI Taxonomy" id="471189"/>
    <lineage>
        <taxon>Bacteria</taxon>
        <taxon>Bacillati</taxon>
        <taxon>Actinomycetota</taxon>
        <taxon>Coriobacteriia</taxon>
        <taxon>Eggerthellales</taxon>
        <taxon>Eggerthellaceae</taxon>
        <taxon>Gordonibacter</taxon>
    </lineage>
</organism>
<evidence type="ECO:0000313" key="8">
    <source>
        <dbReference type="EMBL" id="RDB66426.1"/>
    </source>
</evidence>
<feature type="transmembrane region" description="Helical" evidence="7">
    <location>
        <begin position="240"/>
        <end position="261"/>
    </location>
</feature>
<proteinExistence type="inferred from homology"/>
<evidence type="ECO:0000256" key="1">
    <source>
        <dbReference type="ARBA" id="ARBA00004651"/>
    </source>
</evidence>
<feature type="transmembrane region" description="Helical" evidence="7">
    <location>
        <begin position="281"/>
        <end position="297"/>
    </location>
</feature>
<keyword evidence="6 7" id="KW-0472">Membrane</keyword>
<feature type="transmembrane region" description="Helical" evidence="7">
    <location>
        <begin position="355"/>
        <end position="374"/>
    </location>
</feature>
<sequence>MTESTTIKRSSTAVLLGIFAAFALAGTACFVFQTMQGLHVANLGNDVTWGLYIVGFLLFTGVAAGCLLFASAPFVFSGLEAYRPYARVASFVAVAYGCLCAGLFILVDTGNPLRAFSILTSFQIMSPLFWDTVILIAYVALGCAFTVALVKAAEGKLAESSVRPLAIAVFVAALLVTVTSLAFALQVARPTWNNPGLMLSFFIAAVVAGGSVLVIVYAMLDRSGYLPMSAKVARGFSRAVALFLVAELAFSLAEAFSGLYIAVGEEAAVAAWLTSGPGAPFFWMQAACAAAGIALLLQKSQPLHVAGAALAFASIFLVKYNMLQAQLHNPLIGFAGPVAAPGAPAGAYFPAMIEWGVALGIIGIGLLALTLGISKLKLGK</sequence>
<evidence type="ECO:0000256" key="5">
    <source>
        <dbReference type="ARBA" id="ARBA00022989"/>
    </source>
</evidence>
<evidence type="ECO:0000313" key="9">
    <source>
        <dbReference type="Proteomes" id="UP000254000"/>
    </source>
</evidence>
<feature type="transmembrane region" description="Helical" evidence="7">
    <location>
        <begin position="304"/>
        <end position="322"/>
    </location>
</feature>
<keyword evidence="5 7" id="KW-1133">Transmembrane helix</keyword>
<feature type="transmembrane region" description="Helical" evidence="7">
    <location>
        <begin position="127"/>
        <end position="150"/>
    </location>
</feature>
<feature type="transmembrane region" description="Helical" evidence="7">
    <location>
        <begin position="12"/>
        <end position="33"/>
    </location>
</feature>
<evidence type="ECO:0000256" key="6">
    <source>
        <dbReference type="ARBA" id="ARBA00023136"/>
    </source>
</evidence>
<dbReference type="PANTHER" id="PTHR34856">
    <property type="entry name" value="PROTEIN NRFD"/>
    <property type="match status" value="1"/>
</dbReference>